<accession>A0A1H3L4W5</accession>
<evidence type="ECO:0000313" key="2">
    <source>
        <dbReference type="Proteomes" id="UP000198935"/>
    </source>
</evidence>
<evidence type="ECO:0000313" key="1">
    <source>
        <dbReference type="EMBL" id="SDY59463.1"/>
    </source>
</evidence>
<dbReference type="STRING" id="1503961.SAMN05421736_102361"/>
<dbReference type="OrthoDB" id="3401376at2"/>
<evidence type="ECO:0008006" key="3">
    <source>
        <dbReference type="Google" id="ProtNLM"/>
    </source>
</evidence>
<proteinExistence type="predicted"/>
<dbReference type="AlphaFoldDB" id="A0A1H3L4W5"/>
<dbReference type="EMBL" id="FNPI01000002">
    <property type="protein sequence ID" value="SDY59463.1"/>
    <property type="molecule type" value="Genomic_DNA"/>
</dbReference>
<dbReference type="Proteomes" id="UP000198935">
    <property type="component" value="Unassembled WGS sequence"/>
</dbReference>
<dbReference type="InterPro" id="IPR024479">
    <property type="entry name" value="DUF3866"/>
</dbReference>
<keyword evidence="2" id="KW-1185">Reference proteome</keyword>
<gene>
    <name evidence="1" type="ORF">SAMN05421736_102361</name>
</gene>
<organism evidence="1 2">
    <name type="scientific">Evansella caseinilytica</name>
    <dbReference type="NCBI Taxonomy" id="1503961"/>
    <lineage>
        <taxon>Bacteria</taxon>
        <taxon>Bacillati</taxon>
        <taxon>Bacillota</taxon>
        <taxon>Bacilli</taxon>
        <taxon>Bacillales</taxon>
        <taxon>Bacillaceae</taxon>
        <taxon>Evansella</taxon>
    </lineage>
</organism>
<protein>
    <recommendedName>
        <fullName evidence="3">DUF3866 family protein</fullName>
    </recommendedName>
</protein>
<dbReference type="Pfam" id="PF12982">
    <property type="entry name" value="DUF3866"/>
    <property type="match status" value="1"/>
</dbReference>
<name>A0A1H3L4W5_9BACI</name>
<reference evidence="2" key="1">
    <citation type="submission" date="2016-10" db="EMBL/GenBank/DDBJ databases">
        <authorList>
            <person name="Varghese N."/>
            <person name="Submissions S."/>
        </authorList>
    </citation>
    <scope>NUCLEOTIDE SEQUENCE [LARGE SCALE GENOMIC DNA]</scope>
    <source>
        <strain evidence="2">SP</strain>
    </source>
</reference>
<sequence length="366" mass="40811">MISEDRVQVLKILEKTEEMLRLKINGGSGKAILYRRLQPDVIKGDWVVINKTATDLKLGTGGWDIVRAVVDARPICNLRSEKLGHIMKARYLGDQHSVLALEAPESEEHELFQNKCHLNGRWILLGELHSMLPVIWFLLQLTNRCRLSAIISDEASLPLVMSNHLHYLHQQPRFYSITTGQAFGGNGETVNTTTALQYISERFTDGMIVMTLGPGAVGTGTRYGFSGLVQANWANQIGSLGGVPVWIPRLSAADPRERQRGISHHTLTPLTELTLVDSILPLPAGNYSTPRLEEDIDYLTAYKQVNIRKVDEDRLLPYLNEVQKQSPFPLTSMGRTLDADPLFFLGIAAACSLFMEEAEHQSINDG</sequence>